<sequence length="32" mass="3392">MKVQMGPLCDLAIRICATQGGMAMTPLIEELG</sequence>
<dbReference type="AlphaFoldDB" id="X0XS99"/>
<feature type="non-terminal residue" evidence="1">
    <location>
        <position position="32"/>
    </location>
</feature>
<comment type="caution">
    <text evidence="1">The sequence shown here is derived from an EMBL/GenBank/DDBJ whole genome shotgun (WGS) entry which is preliminary data.</text>
</comment>
<reference evidence="1" key="1">
    <citation type="journal article" date="2014" name="Front. Microbiol.">
        <title>High frequency of phylogenetically diverse reductive dehalogenase-homologous genes in deep subseafloor sedimentary metagenomes.</title>
        <authorList>
            <person name="Kawai M."/>
            <person name="Futagami T."/>
            <person name="Toyoda A."/>
            <person name="Takaki Y."/>
            <person name="Nishi S."/>
            <person name="Hori S."/>
            <person name="Arai W."/>
            <person name="Tsubouchi T."/>
            <person name="Morono Y."/>
            <person name="Uchiyama I."/>
            <person name="Ito T."/>
            <person name="Fujiyama A."/>
            <person name="Inagaki F."/>
            <person name="Takami H."/>
        </authorList>
    </citation>
    <scope>NUCLEOTIDE SEQUENCE</scope>
    <source>
        <strain evidence="1">Expedition CK06-06</strain>
    </source>
</reference>
<evidence type="ECO:0000313" key="1">
    <source>
        <dbReference type="EMBL" id="GAG46054.1"/>
    </source>
</evidence>
<accession>X0XS99</accession>
<proteinExistence type="predicted"/>
<gene>
    <name evidence="1" type="ORF">S01H1_84962</name>
</gene>
<organism evidence="1">
    <name type="scientific">marine sediment metagenome</name>
    <dbReference type="NCBI Taxonomy" id="412755"/>
    <lineage>
        <taxon>unclassified sequences</taxon>
        <taxon>metagenomes</taxon>
        <taxon>ecological metagenomes</taxon>
    </lineage>
</organism>
<protein>
    <submittedName>
        <fullName evidence="1">Uncharacterized protein</fullName>
    </submittedName>
</protein>
<dbReference type="EMBL" id="BARS01058166">
    <property type="protein sequence ID" value="GAG46054.1"/>
    <property type="molecule type" value="Genomic_DNA"/>
</dbReference>
<name>X0XS99_9ZZZZ</name>